<keyword evidence="2" id="KW-1185">Reference proteome</keyword>
<dbReference type="SUPFAM" id="SSF50998">
    <property type="entry name" value="Quinoprotein alcohol dehydrogenase-like"/>
    <property type="match status" value="1"/>
</dbReference>
<dbReference type="Gene3D" id="2.130.10.10">
    <property type="entry name" value="YVTN repeat-like/Quinoprotein amine dehydrogenase"/>
    <property type="match status" value="1"/>
</dbReference>
<gene>
    <name evidence="1" type="ORF">SAMN05444351_0687</name>
</gene>
<dbReference type="EMBL" id="FQVX01000001">
    <property type="protein sequence ID" value="SHF75281.1"/>
    <property type="molecule type" value="Genomic_DNA"/>
</dbReference>
<evidence type="ECO:0000313" key="2">
    <source>
        <dbReference type="Proteomes" id="UP000184471"/>
    </source>
</evidence>
<dbReference type="OrthoDB" id="4912181at2"/>
<protein>
    <submittedName>
        <fullName evidence="1">Uncharacterized protein</fullName>
    </submittedName>
</protein>
<dbReference type="Proteomes" id="UP000184471">
    <property type="component" value="Unassembled WGS sequence"/>
</dbReference>
<sequence length="294" mass="31309">MTRPAHRRVWRVAAAPWDDDLVATGSWERTVDVWSLSRGGHVTGLDTVLDAGGTRLALVSEPEPVVVAGAWTRHGVCGYALDGFRIWQNRTRRNVQQLTALSGGRVAVGYASQPTLVLDAGTGQELASLRGVTTVVALDRRSTLLAGTGWLQMADADLTPVWRRVPLAGFAVLTAAVAPETVAVVEAEEGGSVLRVLDRDGVPRASVTWPGEGIRGVGRDAASGTWVVVRSDLDSHRSVLVRVTDDGAVVDRRPWRPVSGTALVRDGRALVQADDDGVHVLDLADLGLRTLASD</sequence>
<dbReference type="RefSeq" id="WP_073418621.1">
    <property type="nucleotide sequence ID" value="NZ_FQVX01000001.1"/>
</dbReference>
<proteinExistence type="predicted"/>
<dbReference type="InterPro" id="IPR011047">
    <property type="entry name" value="Quinoprotein_ADH-like_sf"/>
</dbReference>
<evidence type="ECO:0000313" key="1">
    <source>
        <dbReference type="EMBL" id="SHF75281.1"/>
    </source>
</evidence>
<dbReference type="STRING" id="1070870.SAMN05444351_0687"/>
<dbReference type="AlphaFoldDB" id="A0A1M5E893"/>
<accession>A0A1M5E893</accession>
<organism evidence="1 2">
    <name type="scientific">Geodermatophilus nigrescens</name>
    <dbReference type="NCBI Taxonomy" id="1070870"/>
    <lineage>
        <taxon>Bacteria</taxon>
        <taxon>Bacillati</taxon>
        <taxon>Actinomycetota</taxon>
        <taxon>Actinomycetes</taxon>
        <taxon>Geodermatophilales</taxon>
        <taxon>Geodermatophilaceae</taxon>
        <taxon>Geodermatophilus</taxon>
    </lineage>
</organism>
<dbReference type="InterPro" id="IPR015943">
    <property type="entry name" value="WD40/YVTN_repeat-like_dom_sf"/>
</dbReference>
<reference evidence="1 2" key="1">
    <citation type="submission" date="2016-11" db="EMBL/GenBank/DDBJ databases">
        <authorList>
            <person name="Jaros S."/>
            <person name="Januszkiewicz K."/>
            <person name="Wedrychowicz H."/>
        </authorList>
    </citation>
    <scope>NUCLEOTIDE SEQUENCE [LARGE SCALE GENOMIC DNA]</scope>
    <source>
        <strain evidence="1 2">DSM 45408</strain>
    </source>
</reference>
<name>A0A1M5E893_9ACTN</name>